<proteinExistence type="inferred from homology"/>
<comment type="caution">
    <text evidence="4">The sequence shown here is derived from an EMBL/GenBank/DDBJ whole genome shotgun (WGS) entry which is preliminary data.</text>
</comment>
<protein>
    <submittedName>
        <fullName evidence="4">Uncharacterized protein</fullName>
    </submittedName>
</protein>
<accession>A0A7J7NQR8</accession>
<name>A0A7J7NQR8_9MAGN</name>
<dbReference type="EMBL" id="JACGCM010000645">
    <property type="protein sequence ID" value="KAF6169526.1"/>
    <property type="molecule type" value="Genomic_DNA"/>
</dbReference>
<dbReference type="Gene3D" id="3.40.50.720">
    <property type="entry name" value="NAD(P)-binding Rossmann-like Domain"/>
    <property type="match status" value="1"/>
</dbReference>
<evidence type="ECO:0000313" key="5">
    <source>
        <dbReference type="Proteomes" id="UP000541444"/>
    </source>
</evidence>
<keyword evidence="3" id="KW-0560">Oxidoreductase</keyword>
<dbReference type="AlphaFoldDB" id="A0A7J7NQR8"/>
<dbReference type="SUPFAM" id="SSF51735">
    <property type="entry name" value="NAD(P)-binding Rossmann-fold domains"/>
    <property type="match status" value="1"/>
</dbReference>
<reference evidence="4 5" key="1">
    <citation type="journal article" date="2020" name="IScience">
        <title>Genome Sequencing of the Endangered Kingdonia uniflora (Circaeasteraceae, Ranunculales) Reveals Potential Mechanisms of Evolutionary Specialization.</title>
        <authorList>
            <person name="Sun Y."/>
            <person name="Deng T."/>
            <person name="Zhang A."/>
            <person name="Moore M.J."/>
            <person name="Landis J.B."/>
            <person name="Lin N."/>
            <person name="Zhang H."/>
            <person name="Zhang X."/>
            <person name="Huang J."/>
            <person name="Zhang X."/>
            <person name="Sun H."/>
            <person name="Wang H."/>
        </authorList>
    </citation>
    <scope>NUCLEOTIDE SEQUENCE [LARGE SCALE GENOMIC DNA]</scope>
    <source>
        <strain evidence="4">TB1705</strain>
        <tissue evidence="4">Leaf</tissue>
    </source>
</reference>
<comment type="similarity">
    <text evidence="1">Belongs to the short-chain dehydrogenases/reductases (SDR) family.</text>
</comment>
<dbReference type="InterPro" id="IPR036291">
    <property type="entry name" value="NAD(P)-bd_dom_sf"/>
</dbReference>
<evidence type="ECO:0000256" key="1">
    <source>
        <dbReference type="ARBA" id="ARBA00006484"/>
    </source>
</evidence>
<dbReference type="PANTHER" id="PTHR43490:SF135">
    <property type="entry name" value="OS02G0640800 PROTEIN"/>
    <property type="match status" value="1"/>
</dbReference>
<dbReference type="GO" id="GO:0016020">
    <property type="term" value="C:membrane"/>
    <property type="evidence" value="ECO:0007669"/>
    <property type="project" value="TreeGrafter"/>
</dbReference>
<evidence type="ECO:0000313" key="4">
    <source>
        <dbReference type="EMBL" id="KAF6169526.1"/>
    </source>
</evidence>
<sequence length="120" mass="13600">MERTYEKAEECLKINYYGAKKVTEALLPLLQLSNSARIANVSSVYGLLSLTRFESRSQWIYKDLGKEISQVLYMGVLTPEDGAKGPVMLALLPDDVPSGFYFNQMEISSFHLRCSFSYVK</sequence>
<gene>
    <name evidence="4" type="ORF">GIB67_014526</name>
</gene>
<dbReference type="Proteomes" id="UP000541444">
    <property type="component" value="Unassembled WGS sequence"/>
</dbReference>
<organism evidence="4 5">
    <name type="scientific">Kingdonia uniflora</name>
    <dbReference type="NCBI Taxonomy" id="39325"/>
    <lineage>
        <taxon>Eukaryota</taxon>
        <taxon>Viridiplantae</taxon>
        <taxon>Streptophyta</taxon>
        <taxon>Embryophyta</taxon>
        <taxon>Tracheophyta</taxon>
        <taxon>Spermatophyta</taxon>
        <taxon>Magnoliopsida</taxon>
        <taxon>Ranunculales</taxon>
        <taxon>Circaeasteraceae</taxon>
        <taxon>Kingdonia</taxon>
    </lineage>
</organism>
<evidence type="ECO:0000256" key="2">
    <source>
        <dbReference type="ARBA" id="ARBA00022857"/>
    </source>
</evidence>
<keyword evidence="5" id="KW-1185">Reference proteome</keyword>
<dbReference type="GO" id="GO:0016491">
    <property type="term" value="F:oxidoreductase activity"/>
    <property type="evidence" value="ECO:0007669"/>
    <property type="project" value="UniProtKB-KW"/>
</dbReference>
<evidence type="ECO:0000256" key="3">
    <source>
        <dbReference type="ARBA" id="ARBA00023002"/>
    </source>
</evidence>
<dbReference type="OrthoDB" id="1933717at2759"/>
<keyword evidence="2" id="KW-0521">NADP</keyword>
<dbReference type="PANTHER" id="PTHR43490">
    <property type="entry name" value="(+)-NEOMENTHOL DEHYDROGENASE"/>
    <property type="match status" value="1"/>
</dbReference>